<evidence type="ECO:0000313" key="1">
    <source>
        <dbReference type="EMBL" id="GAH84174.1"/>
    </source>
</evidence>
<protein>
    <recommendedName>
        <fullName evidence="2">Amidoligase enzyme</fullName>
    </recommendedName>
</protein>
<reference evidence="1" key="1">
    <citation type="journal article" date="2014" name="Front. Microbiol.">
        <title>High frequency of phylogenetically diverse reductive dehalogenase-homologous genes in deep subseafloor sedimentary metagenomes.</title>
        <authorList>
            <person name="Kawai M."/>
            <person name="Futagami T."/>
            <person name="Toyoda A."/>
            <person name="Takaki Y."/>
            <person name="Nishi S."/>
            <person name="Hori S."/>
            <person name="Arai W."/>
            <person name="Tsubouchi T."/>
            <person name="Morono Y."/>
            <person name="Uchiyama I."/>
            <person name="Ito T."/>
            <person name="Fujiyama A."/>
            <person name="Inagaki F."/>
            <person name="Takami H."/>
        </authorList>
    </citation>
    <scope>NUCLEOTIDE SEQUENCE</scope>
    <source>
        <strain evidence="1">Expedition CK06-06</strain>
    </source>
</reference>
<gene>
    <name evidence="1" type="ORF">S03H2_68517</name>
</gene>
<comment type="caution">
    <text evidence="1">The sequence shown here is derived from an EMBL/GenBank/DDBJ whole genome shotgun (WGS) entry which is preliminary data.</text>
</comment>
<organism evidence="1">
    <name type="scientific">marine sediment metagenome</name>
    <dbReference type="NCBI Taxonomy" id="412755"/>
    <lineage>
        <taxon>unclassified sequences</taxon>
        <taxon>metagenomes</taxon>
        <taxon>ecological metagenomes</taxon>
    </lineage>
</organism>
<sequence>CGNDNRYIYEISNKLPPFTYAKHDGTLNFGIEVVSHPATWNWLKQNYRKWENILNLRKVGFKSFDTTTCGMHIHLSKNAFSSLHLYKILKFFYENKDFILKISQRKSSYLNRYATLSSQDFNNSLALKAKWKNQTEEKYTAINLLNEPTIEIRVLEGL</sequence>
<feature type="non-terminal residue" evidence="1">
    <location>
        <position position="1"/>
    </location>
</feature>
<accession>X1K1L6</accession>
<dbReference type="Pfam" id="PF12224">
    <property type="entry name" value="Amidoligase_2"/>
    <property type="match status" value="1"/>
</dbReference>
<proteinExistence type="predicted"/>
<dbReference type="AlphaFoldDB" id="X1K1L6"/>
<name>X1K1L6_9ZZZZ</name>
<dbReference type="InterPro" id="IPR022025">
    <property type="entry name" value="Amidoligase_2"/>
</dbReference>
<evidence type="ECO:0008006" key="2">
    <source>
        <dbReference type="Google" id="ProtNLM"/>
    </source>
</evidence>
<feature type="non-terminal residue" evidence="1">
    <location>
        <position position="158"/>
    </location>
</feature>
<dbReference type="EMBL" id="BARU01045060">
    <property type="protein sequence ID" value="GAH84174.1"/>
    <property type="molecule type" value="Genomic_DNA"/>
</dbReference>